<dbReference type="Pfam" id="PF07687">
    <property type="entry name" value="M20_dimer"/>
    <property type="match status" value="1"/>
</dbReference>
<organism evidence="6 7">
    <name type="scientific">Novosphingobium silvae</name>
    <dbReference type="NCBI Taxonomy" id="2692619"/>
    <lineage>
        <taxon>Bacteria</taxon>
        <taxon>Pseudomonadati</taxon>
        <taxon>Pseudomonadota</taxon>
        <taxon>Alphaproteobacteria</taxon>
        <taxon>Sphingomonadales</taxon>
        <taxon>Sphingomonadaceae</taxon>
        <taxon>Novosphingobium</taxon>
    </lineage>
</organism>
<gene>
    <name evidence="6" type="ORF">GR702_07575</name>
</gene>
<dbReference type="InterPro" id="IPR011650">
    <property type="entry name" value="Peptidase_M20_dimer"/>
</dbReference>
<evidence type="ECO:0000256" key="1">
    <source>
        <dbReference type="ARBA" id="ARBA00001947"/>
    </source>
</evidence>
<proteinExistence type="predicted"/>
<dbReference type="AlphaFoldDB" id="A0A7X4GFD7"/>
<keyword evidence="4" id="KW-0862">Zinc</keyword>
<dbReference type="Gene3D" id="3.30.70.360">
    <property type="match status" value="1"/>
</dbReference>
<dbReference type="NCBIfam" id="NF005602">
    <property type="entry name" value="PRK07338.1"/>
    <property type="match status" value="1"/>
</dbReference>
<reference evidence="6 7" key="1">
    <citation type="submission" date="2019-12" db="EMBL/GenBank/DDBJ databases">
        <authorList>
            <person name="Feng G."/>
            <person name="Zhu H."/>
        </authorList>
    </citation>
    <scope>NUCLEOTIDE SEQUENCE [LARGE SCALE GENOMIC DNA]</scope>
    <source>
        <strain evidence="6 7">FGD1</strain>
    </source>
</reference>
<dbReference type="SUPFAM" id="SSF55031">
    <property type="entry name" value="Bacterial exopeptidase dimerisation domain"/>
    <property type="match status" value="1"/>
</dbReference>
<comment type="caution">
    <text evidence="6">The sequence shown here is derived from an EMBL/GenBank/DDBJ whole genome shotgun (WGS) entry which is preliminary data.</text>
</comment>
<evidence type="ECO:0000313" key="7">
    <source>
        <dbReference type="Proteomes" id="UP000465810"/>
    </source>
</evidence>
<evidence type="ECO:0000256" key="2">
    <source>
        <dbReference type="ARBA" id="ARBA00022723"/>
    </source>
</evidence>
<keyword evidence="2" id="KW-0479">Metal-binding</keyword>
<dbReference type="RefSeq" id="WP_160985358.1">
    <property type="nucleotide sequence ID" value="NZ_WVTD01000004.1"/>
</dbReference>
<keyword evidence="7" id="KW-1185">Reference proteome</keyword>
<dbReference type="Pfam" id="PF01546">
    <property type="entry name" value="Peptidase_M20"/>
    <property type="match status" value="1"/>
</dbReference>
<dbReference type="PANTHER" id="PTHR43808:SF9">
    <property type="entry name" value="BLL0789 PROTEIN"/>
    <property type="match status" value="1"/>
</dbReference>
<dbReference type="Proteomes" id="UP000465810">
    <property type="component" value="Unassembled WGS sequence"/>
</dbReference>
<dbReference type="Gene3D" id="3.40.630.10">
    <property type="entry name" value="Zn peptidases"/>
    <property type="match status" value="1"/>
</dbReference>
<evidence type="ECO:0000313" key="6">
    <source>
        <dbReference type="EMBL" id="MYL97633.1"/>
    </source>
</evidence>
<dbReference type="InterPro" id="IPR001261">
    <property type="entry name" value="ArgE/DapE_CS"/>
</dbReference>
<comment type="cofactor">
    <cofactor evidence="1">
        <name>Zn(2+)</name>
        <dbReference type="ChEBI" id="CHEBI:29105"/>
    </cofactor>
</comment>
<protein>
    <submittedName>
        <fullName evidence="6">Hydrolase</fullName>
    </submittedName>
</protein>
<dbReference type="InterPro" id="IPR002933">
    <property type="entry name" value="Peptidase_M20"/>
</dbReference>
<sequence length="405" mass="41895">MSGLAPSEQDLLAPIERAPILSRTLEWASINSGTANLDGLAAMAGYLADALAQLPGEVRLVEPARVEKVDAAGRLREVGHGRHLVLSVRPGAERRVLLTGHMDTVYPREHAFQSCTWLDDDTLNGPGTADMKGGLALMLAGLAAYENAAPALGYDVLVNSDEETGSLSSAALIAELARDKIAALTYEPALPDGSMARARPGSGNYAAVVTGLSAHAGRNPQDGRNAVVAASDLALRLAAAVREGLTINPARIEGGAPNNTVPDLAVLHFNLRPRTPALAQEAQALIDATAAEVGAAHGVQVHVHGQVSRPPKPVTPATEALFGLASRAAADLVALGGQPMRWQDTGGVCDGNNIAACGVPVLDTMGALGGSIHSPQEFMIASSLDARARLTALVMHRLEREGLAA</sequence>
<name>A0A7X4GFD7_9SPHN</name>
<feature type="domain" description="Peptidase M20 dimerisation" evidence="5">
    <location>
        <begin position="198"/>
        <end position="292"/>
    </location>
</feature>
<dbReference type="PANTHER" id="PTHR43808">
    <property type="entry name" value="ACETYLORNITHINE DEACETYLASE"/>
    <property type="match status" value="1"/>
</dbReference>
<dbReference type="EMBL" id="WVTD01000004">
    <property type="protein sequence ID" value="MYL97633.1"/>
    <property type="molecule type" value="Genomic_DNA"/>
</dbReference>
<evidence type="ECO:0000259" key="5">
    <source>
        <dbReference type="Pfam" id="PF07687"/>
    </source>
</evidence>
<dbReference type="SUPFAM" id="SSF53187">
    <property type="entry name" value="Zn-dependent exopeptidases"/>
    <property type="match status" value="1"/>
</dbReference>
<dbReference type="InterPro" id="IPR050072">
    <property type="entry name" value="Peptidase_M20A"/>
</dbReference>
<keyword evidence="3 6" id="KW-0378">Hydrolase</keyword>
<dbReference type="GO" id="GO:0046872">
    <property type="term" value="F:metal ion binding"/>
    <property type="evidence" value="ECO:0007669"/>
    <property type="project" value="UniProtKB-KW"/>
</dbReference>
<dbReference type="GO" id="GO:0016787">
    <property type="term" value="F:hydrolase activity"/>
    <property type="evidence" value="ECO:0007669"/>
    <property type="project" value="UniProtKB-KW"/>
</dbReference>
<dbReference type="PROSITE" id="PS00758">
    <property type="entry name" value="ARGE_DAPE_CPG2_1"/>
    <property type="match status" value="1"/>
</dbReference>
<dbReference type="InterPro" id="IPR036264">
    <property type="entry name" value="Bact_exopeptidase_dim_dom"/>
</dbReference>
<evidence type="ECO:0000256" key="4">
    <source>
        <dbReference type="ARBA" id="ARBA00022833"/>
    </source>
</evidence>
<evidence type="ECO:0000256" key="3">
    <source>
        <dbReference type="ARBA" id="ARBA00022801"/>
    </source>
</evidence>
<accession>A0A7X4GFD7</accession>